<dbReference type="InterPro" id="IPR037515">
    <property type="entry name" value="Rib-P_diPkinase_bac"/>
</dbReference>
<comment type="catalytic activity">
    <reaction evidence="9 12">
        <text>D-ribose 5-phosphate + ATP = 5-phospho-alpha-D-ribose 1-diphosphate + AMP + H(+)</text>
        <dbReference type="Rhea" id="RHEA:15609"/>
        <dbReference type="ChEBI" id="CHEBI:15378"/>
        <dbReference type="ChEBI" id="CHEBI:30616"/>
        <dbReference type="ChEBI" id="CHEBI:58017"/>
        <dbReference type="ChEBI" id="CHEBI:78346"/>
        <dbReference type="ChEBI" id="CHEBI:456215"/>
        <dbReference type="EC" id="2.7.6.1"/>
    </reaction>
</comment>
<comment type="function">
    <text evidence="10 12">Involved in the biosynthesis of the central metabolite phospho-alpha-D-ribosyl-1-pyrophosphate (PRPP) via the transfer of pyrophosphoryl group from ATP to 1-hydroxyl of ribose-5-phosphate (Rib-5-P).</text>
</comment>
<keyword evidence="7 12" id="KW-0067">ATP-binding</keyword>
<evidence type="ECO:0000259" key="13">
    <source>
        <dbReference type="Pfam" id="PF13793"/>
    </source>
</evidence>
<dbReference type="InterPro" id="IPR029057">
    <property type="entry name" value="PRTase-like"/>
</dbReference>
<comment type="cofactor">
    <cofactor evidence="12">
        <name>Mg(2+)</name>
        <dbReference type="ChEBI" id="CHEBI:18420"/>
    </cofactor>
    <text evidence="12">Binds 2 Mg(2+) ions per subunit.</text>
</comment>
<comment type="subunit">
    <text evidence="12">Homohexamer.</text>
</comment>
<reference evidence="14 15" key="1">
    <citation type="journal article" date="2014" name="Genome Announc.">
        <title>Complete Genome Sequences of Fish Pathogenic Weissella ceti Strains WS74 and WS105.</title>
        <authorList>
            <person name="Figueiredo H.C."/>
            <person name="Leal C.A."/>
            <person name="Dorella F.A."/>
            <person name="Carvalho A.F."/>
            <person name="Soares S.C."/>
            <person name="Pereira F.L."/>
            <person name="Azevedo V.A."/>
        </authorList>
    </citation>
    <scope>NUCLEOTIDE SEQUENCE [LARGE SCALE GENOMIC DNA]</scope>
    <source>
        <strain evidence="14 15">WS74</strain>
    </source>
</reference>
<keyword evidence="6 12" id="KW-0418">Kinase</keyword>
<dbReference type="InterPro" id="IPR000836">
    <property type="entry name" value="PRTase_dom"/>
</dbReference>
<dbReference type="OrthoDB" id="9777067at2"/>
<dbReference type="Pfam" id="PF14572">
    <property type="entry name" value="Pribosyl_synth"/>
    <property type="match status" value="1"/>
</dbReference>
<dbReference type="PANTHER" id="PTHR10210:SF41">
    <property type="entry name" value="RIBOSE-PHOSPHATE PYROPHOSPHOKINASE 1, CHLOROPLASTIC"/>
    <property type="match status" value="1"/>
</dbReference>
<keyword evidence="3 12" id="KW-0479">Metal-binding</keyword>
<dbReference type="KEGG" id="wci:WS105_0046"/>
<evidence type="ECO:0000256" key="10">
    <source>
        <dbReference type="ARBA" id="ARBA00054914"/>
    </source>
</evidence>
<feature type="binding site" evidence="12">
    <location>
        <position position="176"/>
    </location>
    <ligand>
        <name>Mg(2+)</name>
        <dbReference type="ChEBI" id="CHEBI:18420"/>
    </ligand>
</feature>
<evidence type="ECO:0000256" key="7">
    <source>
        <dbReference type="ARBA" id="ARBA00022840"/>
    </source>
</evidence>
<dbReference type="STRING" id="759620.WS105_0046"/>
<dbReference type="GO" id="GO:0005737">
    <property type="term" value="C:cytoplasm"/>
    <property type="evidence" value="ECO:0007669"/>
    <property type="project" value="UniProtKB-SubCell"/>
</dbReference>
<evidence type="ECO:0000256" key="1">
    <source>
        <dbReference type="ARBA" id="ARBA00004996"/>
    </source>
</evidence>
<evidence type="ECO:0000256" key="11">
    <source>
        <dbReference type="ARBA" id="ARBA00061444"/>
    </source>
</evidence>
<accession>A0A075TXR3</accession>
<feature type="binding site" evidence="12">
    <location>
        <position position="227"/>
    </location>
    <ligand>
        <name>D-ribose 5-phosphate</name>
        <dbReference type="ChEBI" id="CHEBI:78346"/>
    </ligand>
</feature>
<evidence type="ECO:0000256" key="8">
    <source>
        <dbReference type="ARBA" id="ARBA00022842"/>
    </source>
</evidence>
<dbReference type="CDD" id="cd06223">
    <property type="entry name" value="PRTases_typeI"/>
    <property type="match status" value="1"/>
</dbReference>
<protein>
    <recommendedName>
        <fullName evidence="12">Ribose-phosphate pyrophosphokinase</fullName>
        <shortName evidence="12">RPPK</shortName>
        <ecNumber evidence="12">2.7.6.1</ecNumber>
    </recommendedName>
    <alternativeName>
        <fullName evidence="12">5-phospho-D-ribosyl alpha-1-diphosphate synthase</fullName>
    </alternativeName>
    <alternativeName>
        <fullName evidence="12">Phosphoribosyl diphosphate synthase</fullName>
    </alternativeName>
    <alternativeName>
        <fullName evidence="12">Phosphoribosyl pyrophosphate synthase</fullName>
        <shortName evidence="12">P-Rib-PP synthase</shortName>
        <shortName evidence="12">PRPP synthase</shortName>
        <shortName evidence="12">PRPPase</shortName>
    </alternativeName>
</protein>
<evidence type="ECO:0000256" key="5">
    <source>
        <dbReference type="ARBA" id="ARBA00022741"/>
    </source>
</evidence>
<evidence type="ECO:0000313" key="14">
    <source>
        <dbReference type="EMBL" id="AIM62297.1"/>
    </source>
</evidence>
<evidence type="ECO:0000256" key="6">
    <source>
        <dbReference type="ARBA" id="ARBA00022777"/>
    </source>
</evidence>
<dbReference type="RefSeq" id="WP_009495701.1">
    <property type="nucleotide sequence ID" value="NZ_CP009223.1"/>
</dbReference>
<keyword evidence="2 12" id="KW-0808">Transferase</keyword>
<dbReference type="GO" id="GO:0004749">
    <property type="term" value="F:ribose phosphate diphosphokinase activity"/>
    <property type="evidence" value="ECO:0007669"/>
    <property type="project" value="UniProtKB-UniRule"/>
</dbReference>
<dbReference type="GO" id="GO:0006164">
    <property type="term" value="P:purine nucleotide biosynthetic process"/>
    <property type="evidence" value="ECO:0007669"/>
    <property type="project" value="TreeGrafter"/>
</dbReference>
<dbReference type="InterPro" id="IPR029099">
    <property type="entry name" value="Pribosyltran_N"/>
</dbReference>
<reference evidence="15" key="2">
    <citation type="submission" date="2014-08" db="EMBL/GenBank/DDBJ databases">
        <title>Complete genome of Weissella ceti strain WS74 isolated from diseased rainbow trout in Brazil.</title>
        <authorList>
            <person name="Figueiredo H.C.P."/>
            <person name="Leal C.A.G."/>
            <person name="Pereira F.L."/>
            <person name="Soares S.C."/>
            <person name="Dorella F.A."/>
            <person name="Carvalho A.F."/>
            <person name="Azevedo V.A.C."/>
        </authorList>
    </citation>
    <scope>NUCLEOTIDE SEQUENCE [LARGE SCALE GENOMIC DNA]</scope>
    <source>
        <strain evidence="15">WS74</strain>
    </source>
</reference>
<comment type="pathway">
    <text evidence="1 12">Metabolic intermediate biosynthesis; 5-phospho-alpha-D-ribose 1-diphosphate biosynthesis; 5-phospho-alpha-D-ribose 1-diphosphate from D-ribose 5-phosphate (route I): step 1/1.</text>
</comment>
<dbReference type="PATRIC" id="fig|759620.7.peg.43"/>
<dbReference type="KEGG" id="wce:WS08_0046"/>
<evidence type="ECO:0000256" key="4">
    <source>
        <dbReference type="ARBA" id="ARBA00022727"/>
    </source>
</evidence>
<dbReference type="GO" id="GO:0002189">
    <property type="term" value="C:ribose phosphate diphosphokinase complex"/>
    <property type="evidence" value="ECO:0007669"/>
    <property type="project" value="TreeGrafter"/>
</dbReference>
<dbReference type="EC" id="2.7.6.1" evidence="12"/>
<keyword evidence="8 12" id="KW-0460">Magnesium</keyword>
<evidence type="ECO:0000256" key="2">
    <source>
        <dbReference type="ARBA" id="ARBA00022679"/>
    </source>
</evidence>
<dbReference type="SMART" id="SM01400">
    <property type="entry name" value="Pribosyltran_N"/>
    <property type="match status" value="1"/>
</dbReference>
<dbReference type="GO" id="GO:0005524">
    <property type="term" value="F:ATP binding"/>
    <property type="evidence" value="ECO:0007669"/>
    <property type="project" value="UniProtKB-KW"/>
</dbReference>
<dbReference type="EMBL" id="CP009223">
    <property type="protein sequence ID" value="AIM62297.1"/>
    <property type="molecule type" value="Genomic_DNA"/>
</dbReference>
<dbReference type="PANTHER" id="PTHR10210">
    <property type="entry name" value="RIBOSE-PHOSPHATE DIPHOSPHOKINASE FAMILY MEMBER"/>
    <property type="match status" value="1"/>
</dbReference>
<dbReference type="HAMAP" id="MF_00583_B">
    <property type="entry name" value="RibP_PPkinase_B"/>
    <property type="match status" value="1"/>
</dbReference>
<feature type="binding site" evidence="12">
    <location>
        <begin position="42"/>
        <end position="44"/>
    </location>
    <ligand>
        <name>ATP</name>
        <dbReference type="ChEBI" id="CHEBI:30616"/>
    </ligand>
</feature>
<dbReference type="FunFam" id="3.40.50.2020:FF:000001">
    <property type="entry name" value="Ribose-phosphate pyrophosphokinase"/>
    <property type="match status" value="1"/>
</dbReference>
<dbReference type="InterPro" id="IPR005946">
    <property type="entry name" value="Rib-P_diPkinase"/>
</dbReference>
<dbReference type="Proteomes" id="UP000029079">
    <property type="component" value="Chromosome"/>
</dbReference>
<gene>
    <name evidence="12" type="primary">prs</name>
    <name evidence="14" type="ORF">WS74_0045</name>
</gene>
<dbReference type="NCBIfam" id="NF002618">
    <property type="entry name" value="PRK02269.1"/>
    <property type="match status" value="1"/>
</dbReference>
<feature type="domain" description="Ribose-phosphate pyrophosphokinase N-terminal" evidence="13">
    <location>
        <begin position="9"/>
        <end position="125"/>
    </location>
</feature>
<comment type="subcellular location">
    <subcellularLocation>
        <location evidence="12">Cytoplasm</location>
    </subcellularLocation>
</comment>
<feature type="active site" evidence="12">
    <location>
        <position position="201"/>
    </location>
</feature>
<feature type="binding site" evidence="12">
    <location>
        <position position="135"/>
    </location>
    <ligand>
        <name>Mg(2+)</name>
        <dbReference type="ChEBI" id="CHEBI:18420"/>
    </ligand>
</feature>
<dbReference type="PROSITE" id="PS00114">
    <property type="entry name" value="PRPP_SYNTHASE"/>
    <property type="match status" value="1"/>
</dbReference>
<evidence type="ECO:0000256" key="9">
    <source>
        <dbReference type="ARBA" id="ARBA00049535"/>
    </source>
</evidence>
<dbReference type="SUPFAM" id="SSF53271">
    <property type="entry name" value="PRTase-like"/>
    <property type="match status" value="1"/>
</dbReference>
<dbReference type="KEGG" id="wct:WS74_0045"/>
<dbReference type="UniPathway" id="UPA00087">
    <property type="reaction ID" value="UER00172"/>
</dbReference>
<dbReference type="GO" id="GO:0006015">
    <property type="term" value="P:5-phosphoribose 1-diphosphate biosynthetic process"/>
    <property type="evidence" value="ECO:0007669"/>
    <property type="project" value="UniProtKB-UniRule"/>
</dbReference>
<dbReference type="GO" id="GO:0016301">
    <property type="term" value="F:kinase activity"/>
    <property type="evidence" value="ECO:0007669"/>
    <property type="project" value="UniProtKB-KW"/>
</dbReference>
<feature type="binding site" evidence="12">
    <location>
        <position position="203"/>
    </location>
    <ligand>
        <name>D-ribose 5-phosphate</name>
        <dbReference type="ChEBI" id="CHEBI:78346"/>
    </ligand>
</feature>
<evidence type="ECO:0000256" key="12">
    <source>
        <dbReference type="HAMAP-Rule" id="MF_00583"/>
    </source>
</evidence>
<dbReference type="GO" id="GO:0000287">
    <property type="term" value="F:magnesium ion binding"/>
    <property type="evidence" value="ECO:0007669"/>
    <property type="project" value="UniProtKB-UniRule"/>
</dbReference>
<evidence type="ECO:0000256" key="3">
    <source>
        <dbReference type="ARBA" id="ARBA00022723"/>
    </source>
</evidence>
<dbReference type="Pfam" id="PF13793">
    <property type="entry name" value="Pribosyltran_N"/>
    <property type="match status" value="1"/>
</dbReference>
<dbReference type="InterPro" id="IPR000842">
    <property type="entry name" value="PRib_PP_synth_CS"/>
</dbReference>
<feature type="binding site" evidence="12">
    <location>
        <begin position="231"/>
        <end position="235"/>
    </location>
    <ligand>
        <name>D-ribose 5-phosphate</name>
        <dbReference type="ChEBI" id="CHEBI:78346"/>
    </ligand>
</feature>
<comment type="similarity">
    <text evidence="11 12">Belongs to the ribose-phosphate pyrophosphokinase family. Class I subfamily.</text>
</comment>
<organism evidence="14 15">
    <name type="scientific">Weissella ceti</name>
    <dbReference type="NCBI Taxonomy" id="759620"/>
    <lineage>
        <taxon>Bacteria</taxon>
        <taxon>Bacillati</taxon>
        <taxon>Bacillota</taxon>
        <taxon>Bacilli</taxon>
        <taxon>Lactobacillales</taxon>
        <taxon>Lactobacillaceae</taxon>
        <taxon>Weissella</taxon>
    </lineage>
</organism>
<dbReference type="NCBIfam" id="NF002320">
    <property type="entry name" value="PRK01259.1"/>
    <property type="match status" value="1"/>
</dbReference>
<dbReference type="GO" id="GO:0009156">
    <property type="term" value="P:ribonucleoside monophosphate biosynthetic process"/>
    <property type="evidence" value="ECO:0007669"/>
    <property type="project" value="InterPro"/>
</dbReference>
<dbReference type="NCBIfam" id="TIGR01251">
    <property type="entry name" value="ribP_PPkin"/>
    <property type="match status" value="1"/>
</dbReference>
<feature type="binding site" evidence="12">
    <location>
        <begin position="101"/>
        <end position="102"/>
    </location>
    <ligand>
        <name>ATP</name>
        <dbReference type="ChEBI" id="CHEBI:30616"/>
    </ligand>
</feature>
<keyword evidence="4 12" id="KW-0545">Nucleotide biosynthesis</keyword>
<evidence type="ECO:0000313" key="15">
    <source>
        <dbReference type="Proteomes" id="UP000029079"/>
    </source>
</evidence>
<name>A0A075TXR3_9LACO</name>
<dbReference type="Gene3D" id="3.40.50.2020">
    <property type="match status" value="2"/>
</dbReference>
<sequence length="335" mass="36481">MATYGDAHLKIFSLGSNRPLAEKIAESVGVELSEINLARFSDNEIQVNIDESVRGDNVYIVQPTSAPVNDNLMELMITIDALRRASAKSINVVMPYYGYARQDRKARSREPITAKLVANMLQMAGATRVLALDLHAAQIQGFFDIPVDHMLASPLLAEYLVTSGIANNNTVVVSPDHGGVTRARALAELIGSEEPIAIIDKRRPKANVAKIMNIIGDVKGKRAIMIDDMIDTGGTISQGAQKLIDEGASEVYVVATHAIFSGNAPKILEESAFEKVIVTDSIFLPEERHFGKLVQVSTAGLIGEAIKRINENRAVSPLFKTRFHDENAEFTTGKQ</sequence>
<keyword evidence="5 12" id="KW-0547">Nucleotide-binding</keyword>
<proteinExistence type="inferred from homology"/>
<keyword evidence="12" id="KW-0963">Cytoplasm</keyword>
<keyword evidence="15" id="KW-1185">Reference proteome</keyword>
<dbReference type="AlphaFoldDB" id="A0A075TXR3"/>